<evidence type="ECO:0000313" key="2">
    <source>
        <dbReference type="EMBL" id="CAI2387836.1"/>
    </source>
</evidence>
<keyword evidence="3" id="KW-1185">Reference proteome</keyword>
<gene>
    <name evidence="2" type="ORF">ECRASSUSDP1_LOCUS29470</name>
</gene>
<proteinExistence type="predicted"/>
<evidence type="ECO:0000313" key="3">
    <source>
        <dbReference type="Proteomes" id="UP001295684"/>
    </source>
</evidence>
<dbReference type="Proteomes" id="UP001295684">
    <property type="component" value="Unassembled WGS sequence"/>
</dbReference>
<reference evidence="2" key="1">
    <citation type="submission" date="2023-07" db="EMBL/GenBank/DDBJ databases">
        <authorList>
            <consortium name="AG Swart"/>
            <person name="Singh M."/>
            <person name="Singh A."/>
            <person name="Seah K."/>
            <person name="Emmerich C."/>
        </authorList>
    </citation>
    <scope>NUCLEOTIDE SEQUENCE</scope>
    <source>
        <strain evidence="2">DP1</strain>
    </source>
</reference>
<sequence length="515" mass="59036">MTVRAKQTRKVELVLALNTKNKTKLKSYLNKQSKPNTIEKYNPSKTVVNASKYLTKNSGANNGNRNKPLKNKVKLDVTKKICKESTKNGKRTVFGKKPSFSPPRKKMTDFKSMLKNRASFAVNGSSTQLMKSLPKNKVYKTKLAKHVEEIPASPTHCAMNKFEAQKSSFRYYRRLSDDVVHNKNEMCTTVRKNKLNKLNMFKENSHEYSMKKLKRNRTLLIKNNKGNDSSNGATPKTKAIDLFSDVVKKGHSQEPKGDSTMSNMSNKPKNNRNLLKDPKFQQNVYVGKGPRNLKGPKEEKRCFFTGSKEVNRIFNVLQNNLLSPQGGKIGMKSTNPTHDPKRSQVRQLLQKHFYMKEQEMQQSDDTLLLKMSDFDPSLLQGFSALMRNLEEESKFSQCNEETENDSDLYAFKQDGIGQGQEPHFISKTVRNTHNDISIQFQDISRISSSSDSEKEKEVSTSCPSQDRKYFKGEKAAVMRKMKIMLAMVQLYQMVKSDNPLDFSQMLKVWSLLKRE</sequence>
<organism evidence="2 3">
    <name type="scientific">Euplotes crassus</name>
    <dbReference type="NCBI Taxonomy" id="5936"/>
    <lineage>
        <taxon>Eukaryota</taxon>
        <taxon>Sar</taxon>
        <taxon>Alveolata</taxon>
        <taxon>Ciliophora</taxon>
        <taxon>Intramacronucleata</taxon>
        <taxon>Spirotrichea</taxon>
        <taxon>Hypotrichia</taxon>
        <taxon>Euplotida</taxon>
        <taxon>Euplotidae</taxon>
        <taxon>Moneuplotes</taxon>
    </lineage>
</organism>
<name>A0AAD1Y9D7_EUPCR</name>
<comment type="caution">
    <text evidence="2">The sequence shown here is derived from an EMBL/GenBank/DDBJ whole genome shotgun (WGS) entry which is preliminary data.</text>
</comment>
<dbReference type="EMBL" id="CAMPGE010030319">
    <property type="protein sequence ID" value="CAI2387836.1"/>
    <property type="molecule type" value="Genomic_DNA"/>
</dbReference>
<accession>A0AAD1Y9D7</accession>
<dbReference type="AlphaFoldDB" id="A0AAD1Y9D7"/>
<evidence type="ECO:0000256" key="1">
    <source>
        <dbReference type="SAM" id="MobiDB-lite"/>
    </source>
</evidence>
<feature type="compositionally biased region" description="Polar residues" evidence="1">
    <location>
        <begin position="259"/>
        <end position="273"/>
    </location>
</feature>
<feature type="region of interest" description="Disordered" evidence="1">
    <location>
        <begin position="249"/>
        <end position="275"/>
    </location>
</feature>
<protein>
    <submittedName>
        <fullName evidence="2">Uncharacterized protein</fullName>
    </submittedName>
</protein>